<protein>
    <recommendedName>
        <fullName evidence="4">Tripartite tricarboxylate transporter TctB family protein</fullName>
    </recommendedName>
</protein>
<proteinExistence type="predicted"/>
<comment type="caution">
    <text evidence="2">The sequence shown here is derived from an EMBL/GenBank/DDBJ whole genome shotgun (WGS) entry which is preliminary data.</text>
</comment>
<dbReference type="RefSeq" id="WP_270684455.1">
    <property type="nucleotide sequence ID" value="NZ_JAQFWQ010000013.1"/>
</dbReference>
<sequence length="67" mass="6543">MTEGPVIAPETMRLLGSGGVALAFLLAAAAADYRATDPETDAYSGPAPLVGGLAGIAAAMALIALLD</sequence>
<evidence type="ECO:0000313" key="3">
    <source>
        <dbReference type="Proteomes" id="UP001527866"/>
    </source>
</evidence>
<reference evidence="2 3" key="1">
    <citation type="submission" date="2023-01" db="EMBL/GenBank/DDBJ databases">
        <title>Draft genome sequence of Nocardiopsis sp. RSe5-2 isolated from halophytes.</title>
        <authorList>
            <person name="Duangmal K."/>
            <person name="Chantavorakit T."/>
        </authorList>
    </citation>
    <scope>NUCLEOTIDE SEQUENCE [LARGE SCALE GENOMIC DNA]</scope>
    <source>
        <strain evidence="2 3">RSe5-2</strain>
    </source>
</reference>
<keyword evidence="1" id="KW-0812">Transmembrane</keyword>
<dbReference type="Proteomes" id="UP001527866">
    <property type="component" value="Unassembled WGS sequence"/>
</dbReference>
<name>A0ABT4U1I5_9ACTN</name>
<accession>A0ABT4U1I5</accession>
<keyword evidence="1" id="KW-1133">Transmembrane helix</keyword>
<organism evidence="2 3">
    <name type="scientific">Nocardiopsis endophytica</name>
    <dbReference type="NCBI Taxonomy" id="3018445"/>
    <lineage>
        <taxon>Bacteria</taxon>
        <taxon>Bacillati</taxon>
        <taxon>Actinomycetota</taxon>
        <taxon>Actinomycetes</taxon>
        <taxon>Streptosporangiales</taxon>
        <taxon>Nocardiopsidaceae</taxon>
        <taxon>Nocardiopsis</taxon>
    </lineage>
</organism>
<keyword evidence="1" id="KW-0472">Membrane</keyword>
<evidence type="ECO:0000256" key="1">
    <source>
        <dbReference type="SAM" id="Phobius"/>
    </source>
</evidence>
<evidence type="ECO:0000313" key="2">
    <source>
        <dbReference type="EMBL" id="MDA2810364.1"/>
    </source>
</evidence>
<feature type="transmembrane region" description="Helical" evidence="1">
    <location>
        <begin position="46"/>
        <end position="66"/>
    </location>
</feature>
<gene>
    <name evidence="2" type="ORF">O4J56_06905</name>
</gene>
<dbReference type="EMBL" id="JAQFWQ010000013">
    <property type="protein sequence ID" value="MDA2810364.1"/>
    <property type="molecule type" value="Genomic_DNA"/>
</dbReference>
<keyword evidence="3" id="KW-1185">Reference proteome</keyword>
<evidence type="ECO:0008006" key="4">
    <source>
        <dbReference type="Google" id="ProtNLM"/>
    </source>
</evidence>